<comment type="subcellular location">
    <subcellularLocation>
        <location evidence="1">Membrane</location>
        <topology evidence="1">Multi-pass membrane protein</topology>
    </subcellularLocation>
</comment>
<evidence type="ECO:0000256" key="1">
    <source>
        <dbReference type="ARBA" id="ARBA00004141"/>
    </source>
</evidence>
<evidence type="ECO:0000313" key="10">
    <source>
        <dbReference type="EMBL" id="KAL1591281.1"/>
    </source>
</evidence>
<feature type="transmembrane region" description="Helical" evidence="8">
    <location>
        <begin position="80"/>
        <end position="103"/>
    </location>
</feature>
<gene>
    <name evidence="10" type="ORF">WHR41_00229</name>
</gene>
<dbReference type="Gene3D" id="1.20.1250.20">
    <property type="entry name" value="MFS general substrate transporter like domains"/>
    <property type="match status" value="1"/>
</dbReference>
<proteinExistence type="inferred from homology"/>
<keyword evidence="3 7" id="KW-0813">Transport</keyword>
<evidence type="ECO:0000259" key="9">
    <source>
        <dbReference type="PROSITE" id="PS50850"/>
    </source>
</evidence>
<feature type="transmembrane region" description="Helical" evidence="8">
    <location>
        <begin position="110"/>
        <end position="129"/>
    </location>
</feature>
<feature type="transmembrane region" description="Helical" evidence="8">
    <location>
        <begin position="356"/>
        <end position="372"/>
    </location>
</feature>
<reference evidence="10 11" key="1">
    <citation type="journal article" date="2020" name="Microbiol. Resour. Announc.">
        <title>Draft Genome Sequence of a Cladosporium Species Isolated from the Mesophotic Ascidian Didemnum maculosum.</title>
        <authorList>
            <person name="Gioti A."/>
            <person name="Siaperas R."/>
            <person name="Nikolaivits E."/>
            <person name="Le Goff G."/>
            <person name="Ouazzani J."/>
            <person name="Kotoulas G."/>
            <person name="Topakas E."/>
        </authorList>
    </citation>
    <scope>NUCLEOTIDE SEQUENCE [LARGE SCALE GENOMIC DNA]</scope>
    <source>
        <strain evidence="10 11">TM138-S3</strain>
    </source>
</reference>
<dbReference type="InterPro" id="IPR005828">
    <property type="entry name" value="MFS_sugar_transport-like"/>
</dbReference>
<dbReference type="InterPro" id="IPR003663">
    <property type="entry name" value="Sugar/inositol_transpt"/>
</dbReference>
<organism evidence="10 11">
    <name type="scientific">Cladosporium halotolerans</name>
    <dbReference type="NCBI Taxonomy" id="1052096"/>
    <lineage>
        <taxon>Eukaryota</taxon>
        <taxon>Fungi</taxon>
        <taxon>Dikarya</taxon>
        <taxon>Ascomycota</taxon>
        <taxon>Pezizomycotina</taxon>
        <taxon>Dothideomycetes</taxon>
        <taxon>Dothideomycetidae</taxon>
        <taxon>Cladosporiales</taxon>
        <taxon>Cladosporiaceae</taxon>
        <taxon>Cladosporium</taxon>
    </lineage>
</organism>
<dbReference type="Proteomes" id="UP000803884">
    <property type="component" value="Unassembled WGS sequence"/>
</dbReference>
<feature type="transmembrane region" description="Helical" evidence="8">
    <location>
        <begin position="332"/>
        <end position="349"/>
    </location>
</feature>
<dbReference type="GeneID" id="96001673"/>
<comment type="caution">
    <text evidence="10">The sequence shown here is derived from an EMBL/GenBank/DDBJ whole genome shotgun (WGS) entry which is preliminary data.</text>
</comment>
<feature type="transmembrane region" description="Helical" evidence="8">
    <location>
        <begin position="169"/>
        <end position="190"/>
    </location>
</feature>
<evidence type="ECO:0000256" key="7">
    <source>
        <dbReference type="RuleBase" id="RU003346"/>
    </source>
</evidence>
<feature type="transmembrane region" description="Helical" evidence="8">
    <location>
        <begin position="202"/>
        <end position="221"/>
    </location>
</feature>
<protein>
    <recommendedName>
        <fullName evidence="9">Major facilitator superfamily (MFS) profile domain-containing protein</fullName>
    </recommendedName>
</protein>
<dbReference type="Pfam" id="PF00083">
    <property type="entry name" value="Sugar_tr"/>
    <property type="match status" value="1"/>
</dbReference>
<feature type="transmembrane region" description="Helical" evidence="8">
    <location>
        <begin position="404"/>
        <end position="421"/>
    </location>
</feature>
<feature type="transmembrane region" description="Helical" evidence="8">
    <location>
        <begin position="135"/>
        <end position="157"/>
    </location>
</feature>
<keyword evidence="4 8" id="KW-0812">Transmembrane</keyword>
<dbReference type="InterPro" id="IPR036259">
    <property type="entry name" value="MFS_trans_sf"/>
</dbReference>
<evidence type="ECO:0000256" key="5">
    <source>
        <dbReference type="ARBA" id="ARBA00022989"/>
    </source>
</evidence>
<dbReference type="EMBL" id="JAAQHG020000001">
    <property type="protein sequence ID" value="KAL1591281.1"/>
    <property type="molecule type" value="Genomic_DNA"/>
</dbReference>
<feature type="transmembrane region" description="Helical" evidence="8">
    <location>
        <begin position="456"/>
        <end position="475"/>
    </location>
</feature>
<accession>A0AB34L6M3</accession>
<evidence type="ECO:0000256" key="2">
    <source>
        <dbReference type="ARBA" id="ARBA00010992"/>
    </source>
</evidence>
<keyword evidence="11" id="KW-1185">Reference proteome</keyword>
<dbReference type="InterPro" id="IPR020846">
    <property type="entry name" value="MFS_dom"/>
</dbReference>
<dbReference type="SUPFAM" id="SSF103473">
    <property type="entry name" value="MFS general substrate transporter"/>
    <property type="match status" value="1"/>
</dbReference>
<dbReference type="GO" id="GO:0016020">
    <property type="term" value="C:membrane"/>
    <property type="evidence" value="ECO:0007669"/>
    <property type="project" value="UniProtKB-SubCell"/>
</dbReference>
<dbReference type="InterPro" id="IPR050360">
    <property type="entry name" value="MFS_Sugar_Transporters"/>
</dbReference>
<evidence type="ECO:0000256" key="4">
    <source>
        <dbReference type="ARBA" id="ARBA00022692"/>
    </source>
</evidence>
<dbReference type="FunFam" id="1.20.1250.20:FF:000117">
    <property type="entry name" value="MFS hexose transporter"/>
    <property type="match status" value="1"/>
</dbReference>
<evidence type="ECO:0000256" key="6">
    <source>
        <dbReference type="ARBA" id="ARBA00023136"/>
    </source>
</evidence>
<keyword evidence="6 8" id="KW-0472">Membrane</keyword>
<feature type="transmembrane region" description="Helical" evidence="8">
    <location>
        <begin position="290"/>
        <end position="312"/>
    </location>
</feature>
<dbReference type="GO" id="GO:0005351">
    <property type="term" value="F:carbohydrate:proton symporter activity"/>
    <property type="evidence" value="ECO:0007669"/>
    <property type="project" value="TreeGrafter"/>
</dbReference>
<dbReference type="NCBIfam" id="TIGR00879">
    <property type="entry name" value="SP"/>
    <property type="match status" value="1"/>
</dbReference>
<dbReference type="RefSeq" id="XP_069234386.1">
    <property type="nucleotide sequence ID" value="XM_069368835.1"/>
</dbReference>
<feature type="transmembrane region" description="Helical" evidence="8">
    <location>
        <begin position="38"/>
        <end position="60"/>
    </location>
</feature>
<comment type="similarity">
    <text evidence="2 7">Belongs to the major facilitator superfamily. Sugar transporter (TC 2.A.1.1) family.</text>
</comment>
<feature type="domain" description="Major facilitator superfamily (MFS) profile" evidence="9">
    <location>
        <begin position="42"/>
        <end position="479"/>
    </location>
</feature>
<name>A0AB34L6M3_9PEZI</name>
<keyword evidence="5 8" id="KW-1133">Transmembrane helix</keyword>
<evidence type="ECO:0000256" key="8">
    <source>
        <dbReference type="SAM" id="Phobius"/>
    </source>
</evidence>
<dbReference type="AlphaFoldDB" id="A0AB34L6M3"/>
<sequence length="531" mass="59035">MAVGAGAKNAAGAADPVLTQAVENDPVPWYKKPNLRRLYFMMFPTLIFVEVTSGFDSQLINSAQLVPSWKVYFNNPAGALQGIIASMYSLGAICSLPFVPLINDRLGRRWAIMIGSSIMIIGAVIQGAANGIAMYLIARWLLGFGIPMCIVAASSLLGELGYPKERPILTSLFNASYMIGSILAAGISFGTQQMSGNWGWRIPSLLQAAPSLVQVIFIFFIPESPRFLISKDRHDEARAILLKYHAEGRTEDVLVNAEMAQIEETIRLELEASKQSWSDMIRSAGMRRRLLIGSLLGLFTQWSGNTLISYYLDKILTQVGFTDPQVKGKLNVGLNAWQLVNGVIIALIVKKFKRRTMYLVCTCSLLVVYASWTVTQERYLSTGSLAAGNLVIFWMFAYSPCYNLGYNALTYTFLVELYPFATRSRGISLFQLFGRCAGFFNTFVNPIGMENAKWKYLLSYVCFIAFEIVCIYFLWPETSGRTLEELAFLFEDKDLAEQAARVTEKQLHGEGSVSELKGETGTVRIEDKSAV</sequence>
<dbReference type="PANTHER" id="PTHR48022:SF29">
    <property type="entry name" value="SUGAR TRANSPORTER, PUTATIVE (AFU_ORTHOLOGUE AFUA_6G14500)-RELATED"/>
    <property type="match status" value="1"/>
</dbReference>
<evidence type="ECO:0000256" key="3">
    <source>
        <dbReference type="ARBA" id="ARBA00022448"/>
    </source>
</evidence>
<dbReference type="PROSITE" id="PS50850">
    <property type="entry name" value="MFS"/>
    <property type="match status" value="1"/>
</dbReference>
<dbReference type="PANTHER" id="PTHR48022">
    <property type="entry name" value="PLASTIDIC GLUCOSE TRANSPORTER 4"/>
    <property type="match status" value="1"/>
</dbReference>
<evidence type="ECO:0000313" key="11">
    <source>
        <dbReference type="Proteomes" id="UP000803884"/>
    </source>
</evidence>